<proteinExistence type="predicted"/>
<protein>
    <submittedName>
        <fullName evidence="8">Homeodomain-interacting protein kinase 2-like</fullName>
    </submittedName>
</protein>
<dbReference type="InterPro" id="IPR000719">
    <property type="entry name" value="Prot_kinase_dom"/>
</dbReference>
<dbReference type="GO" id="GO:0045944">
    <property type="term" value="P:positive regulation of transcription by RNA polymerase II"/>
    <property type="evidence" value="ECO:0007669"/>
    <property type="project" value="TreeGrafter"/>
</dbReference>
<dbReference type="PANTHER" id="PTHR24058:SF53">
    <property type="entry name" value="HOMEODOMAIN-INTERACTING PROTEIN KINASE 2"/>
    <property type="match status" value="1"/>
</dbReference>
<keyword evidence="9" id="KW-1185">Reference proteome</keyword>
<evidence type="ECO:0000259" key="7">
    <source>
        <dbReference type="PROSITE" id="PS50011"/>
    </source>
</evidence>
<feature type="region of interest" description="Disordered" evidence="6">
    <location>
        <begin position="253"/>
        <end position="302"/>
    </location>
</feature>
<dbReference type="GO" id="GO:0042771">
    <property type="term" value="P:intrinsic apoptotic signaling pathway in response to DNA damage by p53 class mediator"/>
    <property type="evidence" value="ECO:0007669"/>
    <property type="project" value="TreeGrafter"/>
</dbReference>
<evidence type="ECO:0000256" key="2">
    <source>
        <dbReference type="ARBA" id="ARBA00022679"/>
    </source>
</evidence>
<name>A0AAV1PKC5_SCOSC</name>
<keyword evidence="8" id="KW-0371">Homeobox</keyword>
<keyword evidence="1" id="KW-0723">Serine/threonine-protein kinase</keyword>
<dbReference type="GO" id="GO:0016605">
    <property type="term" value="C:PML body"/>
    <property type="evidence" value="ECO:0007669"/>
    <property type="project" value="TreeGrafter"/>
</dbReference>
<dbReference type="InterPro" id="IPR050494">
    <property type="entry name" value="Ser_Thr_dual-spec_kinase"/>
</dbReference>
<keyword evidence="3" id="KW-0547">Nucleotide-binding</keyword>
<dbReference type="GO" id="GO:0004674">
    <property type="term" value="F:protein serine/threonine kinase activity"/>
    <property type="evidence" value="ECO:0007669"/>
    <property type="project" value="UniProtKB-KW"/>
</dbReference>
<evidence type="ECO:0000313" key="9">
    <source>
        <dbReference type="Proteomes" id="UP001314229"/>
    </source>
</evidence>
<dbReference type="InterPro" id="IPR011009">
    <property type="entry name" value="Kinase-like_dom_sf"/>
</dbReference>
<feature type="compositionally biased region" description="Acidic residues" evidence="6">
    <location>
        <begin position="285"/>
        <end position="302"/>
    </location>
</feature>
<dbReference type="GO" id="GO:0003713">
    <property type="term" value="F:transcription coactivator activity"/>
    <property type="evidence" value="ECO:0007669"/>
    <property type="project" value="TreeGrafter"/>
</dbReference>
<sequence length="386" mass="43262">MSEYLLQHFIHDGCFSRVARCQDRDTKDIVALKILKKRTDDSQEPRELTLLKVIRGLHPVNIVRFYESFKHMGKTCLTFELLDKNLHQLLRERRGEPLSLQQIRATTEQLLAALRVLKTVGVFHANVMPQNIMVVNQKETPFRVKLIDFSSAIKAAKVQRGVTMQPVAYSIPFPQHCQYYLMKAMVETLDQPEDQFLHSGIHTLLYFSLSPDNRNLAWRLKMVLFLLREASLYMQDYLTYVFNAVSDDSDYESDGITDAADEDSVTSTHEGSPAAVPTDLYDPVTADEDPVTVSSDDEDPVTVSSADEDAVTVCSADKDPVIVSSADEDPVTVCSADEAAATPAQTDPDEAAPADLQAVMESDAVSTTSSKVKKKKKKKKFIYIYI</sequence>
<dbReference type="SUPFAM" id="SSF56112">
    <property type="entry name" value="Protein kinase-like (PK-like)"/>
    <property type="match status" value="1"/>
</dbReference>
<dbReference type="Gene3D" id="1.10.510.10">
    <property type="entry name" value="Transferase(Phosphotransferase) domain 1"/>
    <property type="match status" value="1"/>
</dbReference>
<evidence type="ECO:0000256" key="5">
    <source>
        <dbReference type="ARBA" id="ARBA00022840"/>
    </source>
</evidence>
<organism evidence="8 9">
    <name type="scientific">Scomber scombrus</name>
    <name type="common">Atlantic mackerel</name>
    <name type="synonym">Scomber vernalis</name>
    <dbReference type="NCBI Taxonomy" id="13677"/>
    <lineage>
        <taxon>Eukaryota</taxon>
        <taxon>Metazoa</taxon>
        <taxon>Chordata</taxon>
        <taxon>Craniata</taxon>
        <taxon>Vertebrata</taxon>
        <taxon>Euteleostomi</taxon>
        <taxon>Actinopterygii</taxon>
        <taxon>Neopterygii</taxon>
        <taxon>Teleostei</taxon>
        <taxon>Neoteleostei</taxon>
        <taxon>Acanthomorphata</taxon>
        <taxon>Pelagiaria</taxon>
        <taxon>Scombriformes</taxon>
        <taxon>Scombridae</taxon>
        <taxon>Scomber</taxon>
    </lineage>
</organism>
<dbReference type="GO" id="GO:0007224">
    <property type="term" value="P:smoothened signaling pathway"/>
    <property type="evidence" value="ECO:0007669"/>
    <property type="project" value="TreeGrafter"/>
</dbReference>
<keyword evidence="5" id="KW-0067">ATP-binding</keyword>
<dbReference type="GO" id="GO:0004713">
    <property type="term" value="F:protein tyrosine kinase activity"/>
    <property type="evidence" value="ECO:0007669"/>
    <property type="project" value="TreeGrafter"/>
</dbReference>
<dbReference type="AlphaFoldDB" id="A0AAV1PKC5"/>
<dbReference type="EMBL" id="CAWUFR010000161">
    <property type="protein sequence ID" value="CAK6970666.1"/>
    <property type="molecule type" value="Genomic_DNA"/>
</dbReference>
<reference evidence="8 9" key="1">
    <citation type="submission" date="2024-01" db="EMBL/GenBank/DDBJ databases">
        <authorList>
            <person name="Alioto T."/>
            <person name="Alioto T."/>
            <person name="Gomez Garrido J."/>
        </authorList>
    </citation>
    <scope>NUCLEOTIDE SEQUENCE [LARGE SCALE GENOMIC DNA]</scope>
</reference>
<dbReference type="Proteomes" id="UP001314229">
    <property type="component" value="Unassembled WGS sequence"/>
</dbReference>
<dbReference type="SMART" id="SM00220">
    <property type="entry name" value="S_TKc"/>
    <property type="match status" value="1"/>
</dbReference>
<feature type="compositionally biased region" description="Acidic residues" evidence="6">
    <location>
        <begin position="253"/>
        <end position="264"/>
    </location>
</feature>
<evidence type="ECO:0000256" key="6">
    <source>
        <dbReference type="SAM" id="MobiDB-lite"/>
    </source>
</evidence>
<feature type="domain" description="Protein kinase" evidence="7">
    <location>
        <begin position="4"/>
        <end position="345"/>
    </location>
</feature>
<evidence type="ECO:0000256" key="1">
    <source>
        <dbReference type="ARBA" id="ARBA00022527"/>
    </source>
</evidence>
<dbReference type="PANTHER" id="PTHR24058">
    <property type="entry name" value="DUAL SPECIFICITY PROTEIN KINASE"/>
    <property type="match status" value="1"/>
</dbReference>
<dbReference type="GO" id="GO:0003677">
    <property type="term" value="F:DNA binding"/>
    <property type="evidence" value="ECO:0007669"/>
    <property type="project" value="UniProtKB-KW"/>
</dbReference>
<evidence type="ECO:0000313" key="8">
    <source>
        <dbReference type="EMBL" id="CAK6970666.1"/>
    </source>
</evidence>
<dbReference type="GO" id="GO:0046332">
    <property type="term" value="F:SMAD binding"/>
    <property type="evidence" value="ECO:0007669"/>
    <property type="project" value="TreeGrafter"/>
</dbReference>
<accession>A0AAV1PKC5</accession>
<dbReference type="GO" id="GO:0005737">
    <property type="term" value="C:cytoplasm"/>
    <property type="evidence" value="ECO:0007669"/>
    <property type="project" value="TreeGrafter"/>
</dbReference>
<evidence type="ECO:0000256" key="3">
    <source>
        <dbReference type="ARBA" id="ARBA00022741"/>
    </source>
</evidence>
<dbReference type="GO" id="GO:0005524">
    <property type="term" value="F:ATP binding"/>
    <property type="evidence" value="ECO:0007669"/>
    <property type="project" value="UniProtKB-KW"/>
</dbReference>
<evidence type="ECO:0000256" key="4">
    <source>
        <dbReference type="ARBA" id="ARBA00022777"/>
    </source>
</evidence>
<keyword evidence="4 8" id="KW-0418">Kinase</keyword>
<keyword evidence="2" id="KW-0808">Transferase</keyword>
<gene>
    <name evidence="8" type="ORF">FSCOSCO3_A021939</name>
</gene>
<dbReference type="PROSITE" id="PS50011">
    <property type="entry name" value="PROTEIN_KINASE_DOM"/>
    <property type="match status" value="1"/>
</dbReference>
<dbReference type="GO" id="GO:0003714">
    <property type="term" value="F:transcription corepressor activity"/>
    <property type="evidence" value="ECO:0007669"/>
    <property type="project" value="TreeGrafter"/>
</dbReference>
<comment type="caution">
    <text evidence="8">The sequence shown here is derived from an EMBL/GenBank/DDBJ whole genome shotgun (WGS) entry which is preliminary data.</text>
</comment>
<dbReference type="Pfam" id="PF00069">
    <property type="entry name" value="Pkinase"/>
    <property type="match status" value="1"/>
</dbReference>
<keyword evidence="8" id="KW-0238">DNA-binding</keyword>